<dbReference type="SUPFAM" id="SSF90123">
    <property type="entry name" value="ABC transporter transmembrane region"/>
    <property type="match status" value="1"/>
</dbReference>
<dbReference type="SMART" id="SM00382">
    <property type="entry name" value="AAA"/>
    <property type="match status" value="1"/>
</dbReference>
<feature type="transmembrane region" description="Helical" evidence="7">
    <location>
        <begin position="288"/>
        <end position="309"/>
    </location>
</feature>
<gene>
    <name evidence="10" type="ORF">SAMN05661086_02244</name>
</gene>
<feature type="domain" description="ABC transmembrane type-1" evidence="9">
    <location>
        <begin position="36"/>
        <end position="317"/>
    </location>
</feature>
<accession>A0A1I6K718</accession>
<dbReference type="InterPro" id="IPR017871">
    <property type="entry name" value="ABC_transporter-like_CS"/>
</dbReference>
<reference evidence="10 11" key="1">
    <citation type="submission" date="2016-10" db="EMBL/GenBank/DDBJ databases">
        <authorList>
            <person name="de Groot N.N."/>
        </authorList>
    </citation>
    <scope>NUCLEOTIDE SEQUENCE [LARGE SCALE GENOMIC DNA]</scope>
    <source>
        <strain evidence="10 11">743A</strain>
    </source>
</reference>
<feature type="domain" description="ABC transporter" evidence="8">
    <location>
        <begin position="348"/>
        <end position="587"/>
    </location>
</feature>
<dbReference type="GO" id="GO:0140359">
    <property type="term" value="F:ABC-type transporter activity"/>
    <property type="evidence" value="ECO:0007669"/>
    <property type="project" value="InterPro"/>
</dbReference>
<protein>
    <submittedName>
        <fullName evidence="10">ATP-binding cassette, subfamily B</fullName>
    </submittedName>
</protein>
<organism evidence="10 11">
    <name type="scientific">Anaeromicropila populeti</name>
    <dbReference type="NCBI Taxonomy" id="37658"/>
    <lineage>
        <taxon>Bacteria</taxon>
        <taxon>Bacillati</taxon>
        <taxon>Bacillota</taxon>
        <taxon>Clostridia</taxon>
        <taxon>Lachnospirales</taxon>
        <taxon>Lachnospiraceae</taxon>
        <taxon>Anaeromicropila</taxon>
    </lineage>
</organism>
<dbReference type="EMBL" id="FOYZ01000008">
    <property type="protein sequence ID" value="SFR87019.1"/>
    <property type="molecule type" value="Genomic_DNA"/>
</dbReference>
<evidence type="ECO:0000259" key="8">
    <source>
        <dbReference type="PROSITE" id="PS50893"/>
    </source>
</evidence>
<dbReference type="PROSITE" id="PS50929">
    <property type="entry name" value="ABC_TM1F"/>
    <property type="match status" value="1"/>
</dbReference>
<dbReference type="InterPro" id="IPR003439">
    <property type="entry name" value="ABC_transporter-like_ATP-bd"/>
</dbReference>
<feature type="transmembrane region" description="Helical" evidence="7">
    <location>
        <begin position="260"/>
        <end position="282"/>
    </location>
</feature>
<keyword evidence="4 10" id="KW-0067">ATP-binding</keyword>
<dbReference type="GO" id="GO:0005524">
    <property type="term" value="F:ATP binding"/>
    <property type="evidence" value="ECO:0007669"/>
    <property type="project" value="UniProtKB-KW"/>
</dbReference>
<dbReference type="PANTHER" id="PTHR24221">
    <property type="entry name" value="ATP-BINDING CASSETTE SUB-FAMILY B"/>
    <property type="match status" value="1"/>
</dbReference>
<evidence type="ECO:0000313" key="10">
    <source>
        <dbReference type="EMBL" id="SFR87019.1"/>
    </source>
</evidence>
<dbReference type="STRING" id="37658.SAMN05661086_02244"/>
<evidence type="ECO:0000256" key="3">
    <source>
        <dbReference type="ARBA" id="ARBA00022741"/>
    </source>
</evidence>
<dbReference type="RefSeq" id="WP_092560780.1">
    <property type="nucleotide sequence ID" value="NZ_FOYZ01000008.1"/>
</dbReference>
<feature type="transmembrane region" description="Helical" evidence="7">
    <location>
        <begin position="69"/>
        <end position="94"/>
    </location>
</feature>
<evidence type="ECO:0000256" key="6">
    <source>
        <dbReference type="ARBA" id="ARBA00023136"/>
    </source>
</evidence>
<evidence type="ECO:0000256" key="1">
    <source>
        <dbReference type="ARBA" id="ARBA00004651"/>
    </source>
</evidence>
<dbReference type="PANTHER" id="PTHR24221:SF646">
    <property type="entry name" value="HAEMOLYSIN SECRETION ATP-BINDING PROTEIN"/>
    <property type="match status" value="1"/>
</dbReference>
<dbReference type="InterPro" id="IPR039421">
    <property type="entry name" value="Type_1_exporter"/>
</dbReference>
<dbReference type="Gene3D" id="1.20.1560.10">
    <property type="entry name" value="ABC transporter type 1, transmembrane domain"/>
    <property type="match status" value="1"/>
</dbReference>
<dbReference type="InterPro" id="IPR027417">
    <property type="entry name" value="P-loop_NTPase"/>
</dbReference>
<dbReference type="Gene3D" id="3.40.50.300">
    <property type="entry name" value="P-loop containing nucleotide triphosphate hydrolases"/>
    <property type="match status" value="1"/>
</dbReference>
<keyword evidence="3" id="KW-0547">Nucleotide-binding</keyword>
<dbReference type="AlphaFoldDB" id="A0A1I6K718"/>
<name>A0A1I6K718_9FIRM</name>
<feature type="transmembrane region" description="Helical" evidence="7">
    <location>
        <begin position="171"/>
        <end position="189"/>
    </location>
</feature>
<evidence type="ECO:0000259" key="9">
    <source>
        <dbReference type="PROSITE" id="PS50929"/>
    </source>
</evidence>
<dbReference type="Pfam" id="PF00005">
    <property type="entry name" value="ABC_tran"/>
    <property type="match status" value="1"/>
</dbReference>
<dbReference type="GO" id="GO:0005886">
    <property type="term" value="C:plasma membrane"/>
    <property type="evidence" value="ECO:0007669"/>
    <property type="project" value="UniProtKB-SubCell"/>
</dbReference>
<keyword evidence="6 7" id="KW-0472">Membrane</keyword>
<evidence type="ECO:0000256" key="4">
    <source>
        <dbReference type="ARBA" id="ARBA00022840"/>
    </source>
</evidence>
<dbReference type="OrthoDB" id="1699242at2"/>
<dbReference type="SUPFAM" id="SSF52540">
    <property type="entry name" value="P-loop containing nucleoside triphosphate hydrolases"/>
    <property type="match status" value="1"/>
</dbReference>
<evidence type="ECO:0000256" key="7">
    <source>
        <dbReference type="SAM" id="Phobius"/>
    </source>
</evidence>
<dbReference type="GO" id="GO:0016887">
    <property type="term" value="F:ATP hydrolysis activity"/>
    <property type="evidence" value="ECO:0007669"/>
    <property type="project" value="InterPro"/>
</dbReference>
<dbReference type="InterPro" id="IPR011527">
    <property type="entry name" value="ABC1_TM_dom"/>
</dbReference>
<proteinExistence type="predicted"/>
<feature type="transmembrane region" description="Helical" evidence="7">
    <location>
        <begin position="12"/>
        <end position="34"/>
    </location>
</feature>
<dbReference type="InterPro" id="IPR036640">
    <property type="entry name" value="ABC1_TM_sf"/>
</dbReference>
<sequence length="596" mass="68219">MKKEKSLSFFLIIKRLFILVIKSCPLYFIIYALIDMCQGVSYGINTHLLQVFFDQLVKTIHNQVPYKNVIILAVLLGVLLIFIQLLNGLANFMYENLIKKLKGSLTFRVNEKAADLNPILYEETNELDKINKAHNGMENSVEILFSFISIFTFHIPYFIYMEIYLFKLQPLLSLAFIFMFVPMTCLQYFKSKIFFNLEDKSAPVRREYEYYEKCMSDKEYLKETRLLGIEDYFSDLTKKALDKLNQLIMEAERRSAKIEFVGQSVTLFGYLLIMVILVYSVMNRQIGIGAWGAVFASIGLVFGIIQDIIQRNIGFMSRNLGLVRNFINFLDMPVEQKREEAVDMKKGIVCKNVSFKYPDAEEYALKNINLNITDGEIIALVGENGSGKTTLTKLLLGLFEPTKGDVIVGGKNTKEVSRNSFRAKSSAVFQNFSKYKLTLRENVGISDFENMDSDSDTRSALAKVEVDFSKKVLPNDLDTVLSSEFEGVDLSGGQWQKVAIARGIYKEHDFIVLDEPTSAIDPVQETELYQNFKKISEGKTALLVTHRLGSAKMADKIIVLDKHQIVESGTHEELMKKKGKYQEMFMKQAQWYKTSD</sequence>
<comment type="subcellular location">
    <subcellularLocation>
        <location evidence="1">Cell membrane</location>
        <topology evidence="1">Multi-pass membrane protein</topology>
    </subcellularLocation>
</comment>
<keyword evidence="5 7" id="KW-1133">Transmembrane helix</keyword>
<feature type="transmembrane region" description="Helical" evidence="7">
    <location>
        <begin position="141"/>
        <end position="159"/>
    </location>
</feature>
<evidence type="ECO:0000256" key="2">
    <source>
        <dbReference type="ARBA" id="ARBA00022692"/>
    </source>
</evidence>
<dbReference type="GO" id="GO:0034040">
    <property type="term" value="F:ATPase-coupled lipid transmembrane transporter activity"/>
    <property type="evidence" value="ECO:0007669"/>
    <property type="project" value="TreeGrafter"/>
</dbReference>
<evidence type="ECO:0000313" key="11">
    <source>
        <dbReference type="Proteomes" id="UP000199659"/>
    </source>
</evidence>
<keyword evidence="11" id="KW-1185">Reference proteome</keyword>
<dbReference type="Proteomes" id="UP000199659">
    <property type="component" value="Unassembled WGS sequence"/>
</dbReference>
<dbReference type="InterPro" id="IPR003593">
    <property type="entry name" value="AAA+_ATPase"/>
</dbReference>
<dbReference type="PROSITE" id="PS50893">
    <property type="entry name" value="ABC_TRANSPORTER_2"/>
    <property type="match status" value="1"/>
</dbReference>
<evidence type="ECO:0000256" key="5">
    <source>
        <dbReference type="ARBA" id="ARBA00022989"/>
    </source>
</evidence>
<dbReference type="PROSITE" id="PS00211">
    <property type="entry name" value="ABC_TRANSPORTER_1"/>
    <property type="match status" value="1"/>
</dbReference>
<keyword evidence="2 7" id="KW-0812">Transmembrane</keyword>